<sequence length="342" mass="36372">MVGQTETRPWSQAMQQALYGPGGFYRSGAGPAAHFRTSVHASPLFAAAVLRLLGEVDEALNSPDELALVDVGAGRGELLEAVWSEASARETLSRRLRLIAVDLADRPGELDPVIEWRHTPPREVTGLLIANEWLDNVPCDVVEATRDGWRVVEVAADGAERIGSAPNPLDQEWLSTWWPKPETADTEPDPPPRAEIGLSRDAAWAEAVATLDRGVAIAIDYAHVRESRPPFGTLAGYAGGRQVMPAPDGSCDITAHVALDSCAATARADWTVHSTQREVFHSLGITGGRPELALAASDPRGYLRALAQASTAAELTDPHGLGAFGWLVQGVAVPVPASLTGL</sequence>
<dbReference type="InterPro" id="IPR038375">
    <property type="entry name" value="NDUFAF7_sf"/>
</dbReference>
<keyword evidence="2 3" id="KW-0808">Transferase</keyword>
<proteinExistence type="predicted"/>
<dbReference type="PANTHER" id="PTHR12049">
    <property type="entry name" value="PROTEIN ARGININE METHYLTRANSFERASE NDUFAF7, MITOCHONDRIAL"/>
    <property type="match status" value="1"/>
</dbReference>
<comment type="caution">
    <text evidence="3">The sequence shown here is derived from an EMBL/GenBank/DDBJ whole genome shotgun (WGS) entry which is preliminary data.</text>
</comment>
<dbReference type="RefSeq" id="WP_211470860.1">
    <property type="nucleotide sequence ID" value="NZ_JAGSXH010000122.1"/>
</dbReference>
<evidence type="ECO:0000256" key="1">
    <source>
        <dbReference type="ARBA" id="ARBA00022603"/>
    </source>
</evidence>
<dbReference type="Gene3D" id="3.40.50.12710">
    <property type="match status" value="1"/>
</dbReference>
<evidence type="ECO:0000256" key="2">
    <source>
        <dbReference type="ARBA" id="ARBA00022679"/>
    </source>
</evidence>
<keyword evidence="4" id="KW-1185">Reference proteome</keyword>
<reference evidence="3" key="1">
    <citation type="submission" date="2021-04" db="EMBL/GenBank/DDBJ databases">
        <title>Genome based classification of Actinospica acidithermotolerans sp. nov., an actinobacterium isolated from an Indonesian hot spring.</title>
        <authorList>
            <person name="Kusuma A.B."/>
            <person name="Putra K.E."/>
            <person name="Nafisah S."/>
            <person name="Loh J."/>
            <person name="Nouioui I."/>
            <person name="Goodfellow M."/>
        </authorList>
    </citation>
    <scope>NUCLEOTIDE SEQUENCE</scope>
    <source>
        <strain evidence="3">DSM 45618</strain>
    </source>
</reference>
<evidence type="ECO:0000313" key="3">
    <source>
        <dbReference type="EMBL" id="MBS2966109.1"/>
    </source>
</evidence>
<accession>A0A8J7WVX4</accession>
<dbReference type="InterPro" id="IPR003788">
    <property type="entry name" value="NDUFAF7"/>
</dbReference>
<dbReference type="GO" id="GO:0032259">
    <property type="term" value="P:methylation"/>
    <property type="evidence" value="ECO:0007669"/>
    <property type="project" value="UniProtKB-KW"/>
</dbReference>
<dbReference type="EC" id="2.1.1.-" evidence="3"/>
<evidence type="ECO:0000313" key="4">
    <source>
        <dbReference type="Proteomes" id="UP000677913"/>
    </source>
</evidence>
<dbReference type="Pfam" id="PF02636">
    <property type="entry name" value="Methyltransf_28"/>
    <property type="match status" value="1"/>
</dbReference>
<dbReference type="PANTHER" id="PTHR12049:SF7">
    <property type="entry name" value="PROTEIN ARGININE METHYLTRANSFERASE NDUFAF7, MITOCHONDRIAL"/>
    <property type="match status" value="1"/>
</dbReference>
<dbReference type="Proteomes" id="UP000677913">
    <property type="component" value="Unassembled WGS sequence"/>
</dbReference>
<dbReference type="EMBL" id="JAGSXH010000122">
    <property type="protein sequence ID" value="MBS2966109.1"/>
    <property type="molecule type" value="Genomic_DNA"/>
</dbReference>
<dbReference type="SUPFAM" id="SSF53335">
    <property type="entry name" value="S-adenosyl-L-methionine-dependent methyltransferases"/>
    <property type="match status" value="1"/>
</dbReference>
<dbReference type="GO" id="GO:0035243">
    <property type="term" value="F:protein-arginine omega-N symmetric methyltransferase activity"/>
    <property type="evidence" value="ECO:0007669"/>
    <property type="project" value="TreeGrafter"/>
</dbReference>
<dbReference type="InterPro" id="IPR029063">
    <property type="entry name" value="SAM-dependent_MTases_sf"/>
</dbReference>
<protein>
    <submittedName>
        <fullName evidence="3">SAM-dependent methyltransferase</fullName>
        <ecNumber evidence="3">2.1.1.-</ecNumber>
    </submittedName>
</protein>
<keyword evidence="1 3" id="KW-0489">Methyltransferase</keyword>
<gene>
    <name evidence="3" type="ORF">KGA66_23895</name>
</gene>
<dbReference type="AlphaFoldDB" id="A0A8J7WVX4"/>
<organism evidence="3 4">
    <name type="scientific">Actinocrinis puniceicyclus</name>
    <dbReference type="NCBI Taxonomy" id="977794"/>
    <lineage>
        <taxon>Bacteria</taxon>
        <taxon>Bacillati</taxon>
        <taxon>Actinomycetota</taxon>
        <taxon>Actinomycetes</taxon>
        <taxon>Catenulisporales</taxon>
        <taxon>Actinospicaceae</taxon>
        <taxon>Actinocrinis</taxon>
    </lineage>
</organism>
<name>A0A8J7WVX4_9ACTN</name>